<accession>A0AAW8T6S6</accession>
<evidence type="ECO:0000313" key="3">
    <source>
        <dbReference type="Proteomes" id="UP001249240"/>
    </source>
</evidence>
<evidence type="ECO:0000313" key="2">
    <source>
        <dbReference type="EMBL" id="MDT2540505.1"/>
    </source>
</evidence>
<evidence type="ECO:0000256" key="1">
    <source>
        <dbReference type="SAM" id="Phobius"/>
    </source>
</evidence>
<dbReference type="EMBL" id="JARPXM010000048">
    <property type="protein sequence ID" value="MDT2540505.1"/>
    <property type="molecule type" value="Genomic_DNA"/>
</dbReference>
<feature type="transmembrane region" description="Helical" evidence="1">
    <location>
        <begin position="6"/>
        <end position="25"/>
    </location>
</feature>
<gene>
    <name evidence="2" type="ORF">P7D78_20575</name>
</gene>
<dbReference type="Proteomes" id="UP001249240">
    <property type="component" value="Unassembled WGS sequence"/>
</dbReference>
<keyword evidence="1" id="KW-1133">Transmembrane helix</keyword>
<reference evidence="2" key="1">
    <citation type="submission" date="2023-03" db="EMBL/GenBank/DDBJ databases">
        <authorList>
            <person name="Shen W."/>
            <person name="Cai J."/>
        </authorList>
    </citation>
    <scope>NUCLEOTIDE SEQUENCE</scope>
    <source>
        <strain evidence="2">B646-2</strain>
    </source>
</reference>
<protein>
    <submittedName>
        <fullName evidence="2">Uncharacterized protein</fullName>
    </submittedName>
</protein>
<keyword evidence="1" id="KW-0812">Transmembrane</keyword>
<sequence length="47" mass="5345">MAYFLAKILIALGLIGLAGLVLAFLKSKKQEETKKTEEENDDDWDQF</sequence>
<dbReference type="AlphaFoldDB" id="A0AAW8T6S6"/>
<proteinExistence type="predicted"/>
<comment type="caution">
    <text evidence="2">The sequence shown here is derived from an EMBL/GenBank/DDBJ whole genome shotgun (WGS) entry which is preliminary data.</text>
</comment>
<dbReference type="RefSeq" id="WP_187373422.1">
    <property type="nucleotide sequence ID" value="NZ_CABLCA010000107.1"/>
</dbReference>
<organism evidence="2 3">
    <name type="scientific">Enterococcus raffinosus</name>
    <dbReference type="NCBI Taxonomy" id="71452"/>
    <lineage>
        <taxon>Bacteria</taxon>
        <taxon>Bacillati</taxon>
        <taxon>Bacillota</taxon>
        <taxon>Bacilli</taxon>
        <taxon>Lactobacillales</taxon>
        <taxon>Enterococcaceae</taxon>
        <taxon>Enterococcus</taxon>
    </lineage>
</organism>
<keyword evidence="1" id="KW-0472">Membrane</keyword>
<name>A0AAW8T6S6_9ENTE</name>